<keyword evidence="8" id="KW-1185">Reference proteome</keyword>
<accession>A0A7W9GQK6</accession>
<keyword evidence="3 5" id="KW-0479">Metal-binding</keyword>
<keyword evidence="6" id="KW-0503">Monooxygenase</keyword>
<dbReference type="PRINTS" id="PR00465">
    <property type="entry name" value="EP450IV"/>
</dbReference>
<dbReference type="SUPFAM" id="SSF48264">
    <property type="entry name" value="Cytochrome P450"/>
    <property type="match status" value="1"/>
</dbReference>
<evidence type="ECO:0000256" key="6">
    <source>
        <dbReference type="RuleBase" id="RU000461"/>
    </source>
</evidence>
<evidence type="ECO:0000313" key="7">
    <source>
        <dbReference type="EMBL" id="MBB5788195.1"/>
    </source>
</evidence>
<dbReference type="PANTHER" id="PTHR24305:SF166">
    <property type="entry name" value="CYTOCHROME P450 12A4, MITOCHONDRIAL-RELATED"/>
    <property type="match status" value="1"/>
</dbReference>
<dbReference type="GO" id="GO:0016705">
    <property type="term" value="F:oxidoreductase activity, acting on paired donors, with incorporation or reduction of molecular oxygen"/>
    <property type="evidence" value="ECO:0007669"/>
    <property type="project" value="InterPro"/>
</dbReference>
<reference evidence="7 8" key="1">
    <citation type="submission" date="2020-08" db="EMBL/GenBank/DDBJ databases">
        <title>Sequencing the genomes of 1000 actinobacteria strains.</title>
        <authorList>
            <person name="Klenk H.-P."/>
        </authorList>
    </citation>
    <scope>NUCLEOTIDE SEQUENCE [LARGE SCALE GENOMIC DNA]</scope>
    <source>
        <strain evidence="7 8">DSM 102122</strain>
    </source>
</reference>
<dbReference type="Gene3D" id="1.10.630.10">
    <property type="entry name" value="Cytochrome P450"/>
    <property type="match status" value="1"/>
</dbReference>
<dbReference type="InterPro" id="IPR036396">
    <property type="entry name" value="Cyt_P450_sf"/>
</dbReference>
<feature type="binding site" description="axial binding residue" evidence="5">
    <location>
        <position position="394"/>
    </location>
    <ligand>
        <name>heme</name>
        <dbReference type="ChEBI" id="CHEBI:30413"/>
    </ligand>
    <ligandPart>
        <name>Fe</name>
        <dbReference type="ChEBI" id="CHEBI:18248"/>
    </ligandPart>
</feature>
<dbReference type="InterPro" id="IPR017972">
    <property type="entry name" value="Cyt_P450_CS"/>
</dbReference>
<keyword evidence="4 5" id="KW-0408">Iron</keyword>
<dbReference type="GO" id="GO:0005506">
    <property type="term" value="F:iron ion binding"/>
    <property type="evidence" value="ECO:0007669"/>
    <property type="project" value="InterPro"/>
</dbReference>
<dbReference type="InterPro" id="IPR001128">
    <property type="entry name" value="Cyt_P450"/>
</dbReference>
<comment type="caution">
    <text evidence="7">The sequence shown here is derived from an EMBL/GenBank/DDBJ whole genome shotgun (WGS) entry which is preliminary data.</text>
</comment>
<evidence type="ECO:0000256" key="2">
    <source>
        <dbReference type="ARBA" id="ARBA00010617"/>
    </source>
</evidence>
<dbReference type="PANTHER" id="PTHR24305">
    <property type="entry name" value="CYTOCHROME P450"/>
    <property type="match status" value="1"/>
</dbReference>
<organism evidence="7 8">
    <name type="scientific">Jiangella mangrovi</name>
    <dbReference type="NCBI Taxonomy" id="1524084"/>
    <lineage>
        <taxon>Bacteria</taxon>
        <taxon>Bacillati</taxon>
        <taxon>Actinomycetota</taxon>
        <taxon>Actinomycetes</taxon>
        <taxon>Jiangellales</taxon>
        <taxon>Jiangellaceae</taxon>
        <taxon>Jiangella</taxon>
    </lineage>
</organism>
<dbReference type="AlphaFoldDB" id="A0A7W9GQK6"/>
<dbReference type="GO" id="GO:0020037">
    <property type="term" value="F:heme binding"/>
    <property type="evidence" value="ECO:0007669"/>
    <property type="project" value="InterPro"/>
</dbReference>
<dbReference type="RefSeq" id="WP_184822728.1">
    <property type="nucleotide sequence ID" value="NZ_JACHMM010000001.1"/>
</dbReference>
<evidence type="ECO:0000256" key="4">
    <source>
        <dbReference type="ARBA" id="ARBA00023004"/>
    </source>
</evidence>
<dbReference type="GO" id="GO:0004497">
    <property type="term" value="F:monooxygenase activity"/>
    <property type="evidence" value="ECO:0007669"/>
    <property type="project" value="UniProtKB-KW"/>
</dbReference>
<dbReference type="PRINTS" id="PR00385">
    <property type="entry name" value="P450"/>
</dbReference>
<keyword evidence="6" id="KW-0560">Oxidoreductase</keyword>
<evidence type="ECO:0000256" key="1">
    <source>
        <dbReference type="ARBA" id="ARBA00001971"/>
    </source>
</evidence>
<dbReference type="InterPro" id="IPR002403">
    <property type="entry name" value="Cyt_P450_E_grp-IV"/>
</dbReference>
<dbReference type="Pfam" id="PF00067">
    <property type="entry name" value="p450"/>
    <property type="match status" value="1"/>
</dbReference>
<keyword evidence="5 6" id="KW-0349">Heme</keyword>
<evidence type="ECO:0000313" key="8">
    <source>
        <dbReference type="Proteomes" id="UP000542813"/>
    </source>
</evidence>
<proteinExistence type="inferred from homology"/>
<protein>
    <submittedName>
        <fullName evidence="7">Cytochrome P450</fullName>
    </submittedName>
</protein>
<gene>
    <name evidence="7" type="ORF">HD601_002770</name>
</gene>
<comment type="similarity">
    <text evidence="2 6">Belongs to the cytochrome P450 family.</text>
</comment>
<dbReference type="Proteomes" id="UP000542813">
    <property type="component" value="Unassembled WGS sequence"/>
</dbReference>
<dbReference type="EMBL" id="JACHMM010000001">
    <property type="protein sequence ID" value="MBB5788195.1"/>
    <property type="molecule type" value="Genomic_DNA"/>
</dbReference>
<evidence type="ECO:0000256" key="5">
    <source>
        <dbReference type="PIRSR" id="PIRSR602403-1"/>
    </source>
</evidence>
<sequence length="446" mass="48237">MRRSLPVVGDLLAFQSDRLRFITSMHRDQGDVARFRLGPFPVWQLAHPDHVRSVLVTDAAGFRKGMVLQRAKIVLGDGLLTAEGDVHRHHRDLVQPAFHSRRIAGYSSVMIDRFADVSSTWTPREPLDVHASTVRMTVETAASTLLGTSVDVGTVEGALADFLSAYKLAFLPFSQKLQGLPVGPLRRLQRGKSRLHGLVDTVVAERASSGHDGGDLLSALVLGPDGDGAALSSQELRDEATTLLLAGHETTANTLAYALHLLAVHPSVQAAVQDEVDAVCGGGGSGGAGVPAPGDADRLPLCRAVVSEALRLYPPSWMMGRQALVEHPVGPHVIQPGDLVLLPQWIVHHDARWWPHPYSFDPSRWLSDGAGGGSGSSDRPRWAFFPFGAGLRRCIGEGFAWTEAVLGLATIAGRWRLRPVPGRPLRLEPLITLRPRGGLWLIPEPR</sequence>
<name>A0A7W9GQK6_9ACTN</name>
<dbReference type="InterPro" id="IPR050121">
    <property type="entry name" value="Cytochrome_P450_monoxygenase"/>
</dbReference>
<evidence type="ECO:0000256" key="3">
    <source>
        <dbReference type="ARBA" id="ARBA00022723"/>
    </source>
</evidence>
<dbReference type="PROSITE" id="PS00086">
    <property type="entry name" value="CYTOCHROME_P450"/>
    <property type="match status" value="1"/>
</dbReference>
<comment type="cofactor">
    <cofactor evidence="1 5">
        <name>heme</name>
        <dbReference type="ChEBI" id="CHEBI:30413"/>
    </cofactor>
</comment>